<keyword evidence="2" id="KW-1185">Reference proteome</keyword>
<evidence type="ECO:0000313" key="1">
    <source>
        <dbReference type="EMBL" id="CAL1698069.1"/>
    </source>
</evidence>
<name>A0ABP1CTR5_9APHY</name>
<accession>A0ABP1CTR5</accession>
<gene>
    <name evidence="1" type="ORF">GFSPODELE1_LOCUS1985</name>
</gene>
<dbReference type="EMBL" id="OZ037953">
    <property type="protein sequence ID" value="CAL1698069.1"/>
    <property type="molecule type" value="Genomic_DNA"/>
</dbReference>
<protein>
    <submittedName>
        <fullName evidence="1">Uncharacterized protein</fullName>
    </submittedName>
</protein>
<organism evidence="1 2">
    <name type="scientific">Somion occarium</name>
    <dbReference type="NCBI Taxonomy" id="3059160"/>
    <lineage>
        <taxon>Eukaryota</taxon>
        <taxon>Fungi</taxon>
        <taxon>Dikarya</taxon>
        <taxon>Basidiomycota</taxon>
        <taxon>Agaricomycotina</taxon>
        <taxon>Agaricomycetes</taxon>
        <taxon>Polyporales</taxon>
        <taxon>Cerrenaceae</taxon>
        <taxon>Somion</taxon>
    </lineage>
</organism>
<reference evidence="2" key="1">
    <citation type="submission" date="2024-04" db="EMBL/GenBank/DDBJ databases">
        <authorList>
            <person name="Shaw F."/>
            <person name="Minotto A."/>
        </authorList>
    </citation>
    <scope>NUCLEOTIDE SEQUENCE [LARGE SCALE GENOMIC DNA]</scope>
</reference>
<sequence length="67" mass="7996">MARSLVEYKTYSLFTQKFLRAQFQPRDYQPTQPSKLNATCSPSRSYHLSYVLYHYCPHLPDQPQRLV</sequence>
<dbReference type="Proteomes" id="UP001497453">
    <property type="component" value="Chromosome 10"/>
</dbReference>
<proteinExistence type="predicted"/>
<evidence type="ECO:0000313" key="2">
    <source>
        <dbReference type="Proteomes" id="UP001497453"/>
    </source>
</evidence>